<organism evidence="3">
    <name type="scientific">candidate division TA06 bacterium ADurb.Bin131</name>
    <dbReference type="NCBI Taxonomy" id="1852827"/>
    <lineage>
        <taxon>Bacteria</taxon>
        <taxon>Bacteria division TA06</taxon>
    </lineage>
</organism>
<dbReference type="PROSITE" id="PS00409">
    <property type="entry name" value="PROKAR_NTER_METHYL"/>
    <property type="match status" value="1"/>
</dbReference>
<dbReference type="EMBL" id="MWDQ01000074">
    <property type="protein sequence ID" value="OQB73587.1"/>
    <property type="molecule type" value="Genomic_DNA"/>
</dbReference>
<dbReference type="InterPro" id="IPR011453">
    <property type="entry name" value="DUF1559"/>
</dbReference>
<dbReference type="Pfam" id="PF07963">
    <property type="entry name" value="N_methyl"/>
    <property type="match status" value="1"/>
</dbReference>
<dbReference type="PANTHER" id="PTHR30093:SF2">
    <property type="entry name" value="TYPE II SECRETION SYSTEM PROTEIN H"/>
    <property type="match status" value="1"/>
</dbReference>
<dbReference type="AlphaFoldDB" id="A0A1V6C9M5"/>
<dbReference type="InterPro" id="IPR012902">
    <property type="entry name" value="N_methyl_site"/>
</dbReference>
<evidence type="ECO:0000256" key="1">
    <source>
        <dbReference type="ARBA" id="ARBA00022481"/>
    </source>
</evidence>
<accession>A0A1V6C9M5</accession>
<name>A0A1V6C9M5_UNCT6</name>
<proteinExistence type="predicted"/>
<dbReference type="PRINTS" id="PR00813">
    <property type="entry name" value="BCTERIALGSPG"/>
</dbReference>
<evidence type="ECO:0000313" key="3">
    <source>
        <dbReference type="EMBL" id="OQB73587.1"/>
    </source>
</evidence>
<feature type="domain" description="DUF1559" evidence="2">
    <location>
        <begin position="31"/>
        <end position="60"/>
    </location>
</feature>
<dbReference type="Pfam" id="PF07596">
    <property type="entry name" value="SBP_bac_10"/>
    <property type="match status" value="1"/>
</dbReference>
<dbReference type="InterPro" id="IPR045584">
    <property type="entry name" value="Pilin-like"/>
</dbReference>
<dbReference type="Gene3D" id="3.30.700.10">
    <property type="entry name" value="Glycoprotein, Type 4 Pilin"/>
    <property type="match status" value="1"/>
</dbReference>
<comment type="caution">
    <text evidence="3">The sequence shown here is derived from an EMBL/GenBank/DDBJ whole genome shotgun (WGS) entry which is preliminary data.</text>
</comment>
<dbReference type="Proteomes" id="UP000485562">
    <property type="component" value="Unassembled WGS sequence"/>
</dbReference>
<dbReference type="SUPFAM" id="SSF54523">
    <property type="entry name" value="Pili subunits"/>
    <property type="match status" value="1"/>
</dbReference>
<evidence type="ECO:0000259" key="2">
    <source>
        <dbReference type="Pfam" id="PF07596"/>
    </source>
</evidence>
<gene>
    <name evidence="3" type="primary">xcpT_5</name>
    <name evidence="3" type="ORF">BWX89_00889</name>
</gene>
<keyword evidence="1" id="KW-0488">Methylation</keyword>
<dbReference type="NCBIfam" id="TIGR02532">
    <property type="entry name" value="IV_pilin_GFxxxE"/>
    <property type="match status" value="1"/>
</dbReference>
<protein>
    <submittedName>
        <fullName evidence="3">Type II secretion system protein G</fullName>
    </submittedName>
</protein>
<reference evidence="3" key="1">
    <citation type="submission" date="2017-02" db="EMBL/GenBank/DDBJ databases">
        <title>Delving into the versatile metabolic prowess of the omnipresent phylum Bacteroidetes.</title>
        <authorList>
            <person name="Nobu M.K."/>
            <person name="Mei R."/>
            <person name="Narihiro T."/>
            <person name="Kuroda K."/>
            <person name="Liu W.-T."/>
        </authorList>
    </citation>
    <scope>NUCLEOTIDE SEQUENCE</scope>
    <source>
        <strain evidence="3">ADurb.Bin131</strain>
    </source>
</reference>
<dbReference type="InterPro" id="IPR000983">
    <property type="entry name" value="Bac_GSPG_pilin"/>
</dbReference>
<dbReference type="GO" id="GO:0015627">
    <property type="term" value="C:type II protein secretion system complex"/>
    <property type="evidence" value="ECO:0007669"/>
    <property type="project" value="InterPro"/>
</dbReference>
<dbReference type="GO" id="GO:0015628">
    <property type="term" value="P:protein secretion by the type II secretion system"/>
    <property type="evidence" value="ECO:0007669"/>
    <property type="project" value="InterPro"/>
</dbReference>
<dbReference type="PANTHER" id="PTHR30093">
    <property type="entry name" value="GENERAL SECRETION PATHWAY PROTEIN G"/>
    <property type="match status" value="1"/>
</dbReference>
<sequence>MKKKGFTLIELLVVIAIIAILASMLLPALSRARENARSSVCVNNLKQIGTALAMYHSDYGRRAFSYGYNWGLFDLLYDTGYIKNWKVLKCPSDARKQEFTRSNRLTSYGTTYDISDAPEVDYVPEPAPNNCIYICEKSNVADQQSFYTQPFRNAAVAGDTATLEAYRVNMLGRHNNGSNVLFYDYHVEWVPWNKFVAEACKPVQYGGRYCGGFWSLSRLDD</sequence>